<feature type="compositionally biased region" description="Basic and acidic residues" evidence="2">
    <location>
        <begin position="140"/>
        <end position="150"/>
    </location>
</feature>
<keyword evidence="1" id="KW-0863">Zinc-finger</keyword>
<dbReference type="GO" id="GO:0008270">
    <property type="term" value="F:zinc ion binding"/>
    <property type="evidence" value="ECO:0007669"/>
    <property type="project" value="UniProtKB-KW"/>
</dbReference>
<feature type="compositionally biased region" description="Basic and acidic residues" evidence="2">
    <location>
        <begin position="605"/>
        <end position="620"/>
    </location>
</feature>
<feature type="region of interest" description="Disordered" evidence="2">
    <location>
        <begin position="428"/>
        <end position="496"/>
    </location>
</feature>
<keyword evidence="1" id="KW-0862">Zinc</keyword>
<name>A0A9W4JGI2_9EURO</name>
<feature type="compositionally biased region" description="Basic residues" evidence="2">
    <location>
        <begin position="621"/>
        <end position="633"/>
    </location>
</feature>
<evidence type="ECO:0000256" key="1">
    <source>
        <dbReference type="PROSITE-ProRule" id="PRU00175"/>
    </source>
</evidence>
<feature type="compositionally biased region" description="Basic and acidic residues" evidence="2">
    <location>
        <begin position="678"/>
        <end position="740"/>
    </location>
</feature>
<organism evidence="4 5">
    <name type="scientific">Penicillium salamii</name>
    <dbReference type="NCBI Taxonomy" id="1612424"/>
    <lineage>
        <taxon>Eukaryota</taxon>
        <taxon>Fungi</taxon>
        <taxon>Dikarya</taxon>
        <taxon>Ascomycota</taxon>
        <taxon>Pezizomycotina</taxon>
        <taxon>Eurotiomycetes</taxon>
        <taxon>Eurotiomycetidae</taxon>
        <taxon>Eurotiales</taxon>
        <taxon>Aspergillaceae</taxon>
        <taxon>Penicillium</taxon>
    </lineage>
</organism>
<dbReference type="SUPFAM" id="SSF57850">
    <property type="entry name" value="RING/U-box"/>
    <property type="match status" value="1"/>
</dbReference>
<evidence type="ECO:0000313" key="5">
    <source>
        <dbReference type="Proteomes" id="UP001152592"/>
    </source>
</evidence>
<evidence type="ECO:0000313" key="4">
    <source>
        <dbReference type="EMBL" id="CAG8398261.1"/>
    </source>
</evidence>
<protein>
    <recommendedName>
        <fullName evidence="3">RING-type domain-containing protein</fullName>
    </recommendedName>
</protein>
<proteinExistence type="predicted"/>
<feature type="region of interest" description="Disordered" evidence="2">
    <location>
        <begin position="531"/>
        <end position="837"/>
    </location>
</feature>
<feature type="compositionally biased region" description="Polar residues" evidence="2">
    <location>
        <begin position="428"/>
        <end position="437"/>
    </location>
</feature>
<dbReference type="AlphaFoldDB" id="A0A9W4JGI2"/>
<feature type="domain" description="RING-type" evidence="3">
    <location>
        <begin position="79"/>
        <end position="115"/>
    </location>
</feature>
<feature type="compositionally biased region" description="Basic and acidic residues" evidence="2">
    <location>
        <begin position="561"/>
        <end position="589"/>
    </location>
</feature>
<comment type="caution">
    <text evidence="4">The sequence shown here is derived from an EMBL/GenBank/DDBJ whole genome shotgun (WGS) entry which is preliminary data.</text>
</comment>
<dbReference type="InterPro" id="IPR001841">
    <property type="entry name" value="Znf_RING"/>
</dbReference>
<dbReference type="CDD" id="cd16620">
    <property type="entry name" value="vRING-HC-C4C4_RBBP6"/>
    <property type="match status" value="1"/>
</dbReference>
<evidence type="ECO:0000259" key="3">
    <source>
        <dbReference type="PROSITE" id="PS50089"/>
    </source>
</evidence>
<dbReference type="EMBL" id="CAJVPD010000250">
    <property type="protein sequence ID" value="CAG8398261.1"/>
    <property type="molecule type" value="Genomic_DNA"/>
</dbReference>
<feature type="compositionally biased region" description="Polar residues" evidence="2">
    <location>
        <begin position="457"/>
        <end position="473"/>
    </location>
</feature>
<feature type="compositionally biased region" description="Basic and acidic residues" evidence="2">
    <location>
        <begin position="638"/>
        <end position="654"/>
    </location>
</feature>
<dbReference type="OrthoDB" id="68090at2759"/>
<dbReference type="PROSITE" id="PS50089">
    <property type="entry name" value="ZF_RING_2"/>
    <property type="match status" value="1"/>
</dbReference>
<feature type="compositionally biased region" description="Basic and acidic residues" evidence="2">
    <location>
        <begin position="779"/>
        <end position="824"/>
    </location>
</feature>
<feature type="region of interest" description="Disordered" evidence="2">
    <location>
        <begin position="140"/>
        <end position="283"/>
    </location>
</feature>
<gene>
    <name evidence="4" type="ORF">PSALAMII_LOCUS7395</name>
</gene>
<dbReference type="InterPro" id="IPR013083">
    <property type="entry name" value="Znf_RING/FYVE/PHD"/>
</dbReference>
<dbReference type="Gene3D" id="3.30.40.10">
    <property type="entry name" value="Zinc/RING finger domain, C3HC4 (zinc finger)"/>
    <property type="match status" value="1"/>
</dbReference>
<evidence type="ECO:0000256" key="2">
    <source>
        <dbReference type="SAM" id="MobiDB-lite"/>
    </source>
</evidence>
<sequence length="837" mass="92539">MESPSSPTPAEHFIRNISSLRKCRNDFPRPQSIPAMAVADAPGLMDIARYAILLYLVNSSVNPPSSTLAQDEIPFKLRCAICNSLAVNAFRLPCCDQSICETCQASLSDTCPVCTHTPVSPDLCKPNKALRTTLKAFLRTEEKKREKDRQSAAAPSNDAPVDASATESASQGKEPVPGATADIVASTEPAQSTPEVSEAVVPEGDAPAHTAGPSAAEPNPTDTAHASHEADPVAQPEGAVNETNGTETALEPAVENPAESAMDGESAPVQDVPEDSNSTITPNMGGNFPMGWNGNAMNPYMAGMFNFPNTMGMPMGMDPMADQGMFGDYGMNMTGMGMNSGNYNGGMYGSLGWDPSQNNNMWQGAQNKFNPNAFANGTGPYGGTFGSNMSAYPSNYQSGYYGGYGRGSFRGRGRGQYQGFGRGYNHHANSGYSSNPSAMAGEGNLPNGNPEEGVSMNPDSHVQGHTVNDQSVYGSNGHGNPPGPGVEGAPAAPRAMRQGLPNTSVYRQRMAQGRASNPRYDLSELCRTPIAAPVQSESQPGSPLRPDSRPDSRPRSPSVHGTEDEQDIRRGAEPRRMDRVDELQSDARRTRSPSRTSSRRSSRRRNGDDERERDRKDGHRSQRSRRRRSRSRSSSRNGDSRLSSRLDIIPEHRSSSRAKMSPEAPGSHDLASRVRGSRRSDKDRVRREDDRSHGQSRDSRRRDRERDRDRERRREDRDKDRAEDRDRDRRDRPRERERDRKRPRRDRSLSVNGAEHPQARRVKRDETRTGDESSGTSIKRSEPEKDPYTLEREARNKERLQREQQHREKANSGRRRESRQDRVVAGRRINYKYEDEL</sequence>
<dbReference type="Proteomes" id="UP001152592">
    <property type="component" value="Unassembled WGS sequence"/>
</dbReference>
<keyword evidence="1" id="KW-0479">Metal-binding</keyword>
<accession>A0A9W4JGI2</accession>
<reference evidence="4" key="1">
    <citation type="submission" date="2021-07" db="EMBL/GenBank/DDBJ databases">
        <authorList>
            <person name="Branca A.L. A."/>
        </authorList>
    </citation>
    <scope>NUCLEOTIDE SEQUENCE</scope>
</reference>